<keyword evidence="1" id="KW-0001">2Fe-2S</keyword>
<proteinExistence type="predicted"/>
<evidence type="ECO:0000313" key="6">
    <source>
        <dbReference type="EMBL" id="MCT8991729.1"/>
    </source>
</evidence>
<evidence type="ECO:0000259" key="5">
    <source>
        <dbReference type="PROSITE" id="PS51296"/>
    </source>
</evidence>
<dbReference type="AlphaFoldDB" id="A0A9X3B0N0"/>
<evidence type="ECO:0000256" key="4">
    <source>
        <dbReference type="ARBA" id="ARBA00023014"/>
    </source>
</evidence>
<evidence type="ECO:0000313" key="7">
    <source>
        <dbReference type="Proteomes" id="UP001149009"/>
    </source>
</evidence>
<accession>A0A9X3B0N0</accession>
<evidence type="ECO:0000256" key="1">
    <source>
        <dbReference type="ARBA" id="ARBA00022714"/>
    </source>
</evidence>
<dbReference type="GO" id="GO:0051537">
    <property type="term" value="F:2 iron, 2 sulfur cluster binding"/>
    <property type="evidence" value="ECO:0007669"/>
    <property type="project" value="UniProtKB-KW"/>
</dbReference>
<dbReference type="PROSITE" id="PS51296">
    <property type="entry name" value="RIESKE"/>
    <property type="match status" value="1"/>
</dbReference>
<keyword evidence="3" id="KW-0408">Iron</keyword>
<dbReference type="InterPro" id="IPR017941">
    <property type="entry name" value="Rieske_2Fe-2S"/>
</dbReference>
<reference evidence="6" key="1">
    <citation type="submission" date="2022-08" db="EMBL/GenBank/DDBJ databases">
        <title>Chelativorans sichuanense sp. nov., a paraffin oil-degrading bacterium isolated from a mixture of oil-based drill cuttings and paddy soil.</title>
        <authorList>
            <person name="Yu J."/>
            <person name="Liu H."/>
            <person name="Chen Q."/>
        </authorList>
    </citation>
    <scope>NUCLEOTIDE SEQUENCE</scope>
    <source>
        <strain evidence="6">SCAU 2101</strain>
    </source>
</reference>
<dbReference type="SUPFAM" id="SSF50022">
    <property type="entry name" value="ISP domain"/>
    <property type="match status" value="1"/>
</dbReference>
<comment type="caution">
    <text evidence="6">The sequence shown here is derived from an EMBL/GenBank/DDBJ whole genome shotgun (WGS) entry which is preliminary data.</text>
</comment>
<feature type="domain" description="Rieske" evidence="5">
    <location>
        <begin position="1"/>
        <end position="63"/>
    </location>
</feature>
<sequence length="77" mass="8416">MARCEVCGNEYDKAFTVEMAGERHVFDSFECAIHAVAPRCAHCGCRVIGHGVEKDGVIFCCAHCAAQEGVEQLKDRV</sequence>
<keyword evidence="2" id="KW-0479">Metal-binding</keyword>
<evidence type="ECO:0000256" key="3">
    <source>
        <dbReference type="ARBA" id="ARBA00023004"/>
    </source>
</evidence>
<name>A0A9X3B0N0_9HYPH</name>
<dbReference type="InterPro" id="IPR036922">
    <property type="entry name" value="Rieske_2Fe-2S_sf"/>
</dbReference>
<dbReference type="RefSeq" id="WP_261516659.1">
    <property type="nucleotide sequence ID" value="NZ_JAODNV010000018.1"/>
</dbReference>
<keyword evidence="7" id="KW-1185">Reference proteome</keyword>
<keyword evidence="4" id="KW-0411">Iron-sulfur</keyword>
<protein>
    <recommendedName>
        <fullName evidence="5">Rieske domain-containing protein</fullName>
    </recommendedName>
</protein>
<gene>
    <name evidence="6" type="ORF">NYR54_15760</name>
</gene>
<organism evidence="6 7">
    <name type="scientific">Chelativorans petroleitrophicus</name>
    <dbReference type="NCBI Taxonomy" id="2975484"/>
    <lineage>
        <taxon>Bacteria</taxon>
        <taxon>Pseudomonadati</taxon>
        <taxon>Pseudomonadota</taxon>
        <taxon>Alphaproteobacteria</taxon>
        <taxon>Hyphomicrobiales</taxon>
        <taxon>Phyllobacteriaceae</taxon>
        <taxon>Chelativorans</taxon>
    </lineage>
</organism>
<dbReference type="Proteomes" id="UP001149009">
    <property type="component" value="Unassembled WGS sequence"/>
</dbReference>
<evidence type="ECO:0000256" key="2">
    <source>
        <dbReference type="ARBA" id="ARBA00022723"/>
    </source>
</evidence>
<dbReference type="GO" id="GO:0046872">
    <property type="term" value="F:metal ion binding"/>
    <property type="evidence" value="ECO:0007669"/>
    <property type="project" value="UniProtKB-KW"/>
</dbReference>
<dbReference type="EMBL" id="JAODNV010000018">
    <property type="protein sequence ID" value="MCT8991729.1"/>
    <property type="molecule type" value="Genomic_DNA"/>
</dbReference>